<gene>
    <name evidence="2" type="ORF">AB205_0164450</name>
</gene>
<name>A0A2G9QKV6_AQUCT</name>
<dbReference type="AlphaFoldDB" id="A0A2G9QKV6"/>
<accession>A0A2G9QKV6</accession>
<dbReference type="Pfam" id="PF12742">
    <property type="entry name" value="Gryzun-like"/>
    <property type="match status" value="1"/>
</dbReference>
<evidence type="ECO:0000313" key="2">
    <source>
        <dbReference type="EMBL" id="PIO16250.1"/>
    </source>
</evidence>
<reference evidence="3" key="1">
    <citation type="journal article" date="2017" name="Nat. Commun.">
        <title>The North American bullfrog draft genome provides insight into hormonal regulation of long noncoding RNA.</title>
        <authorList>
            <person name="Hammond S.A."/>
            <person name="Warren R.L."/>
            <person name="Vandervalk B.P."/>
            <person name="Kucuk E."/>
            <person name="Khan H."/>
            <person name="Gibb E.A."/>
            <person name="Pandoh P."/>
            <person name="Kirk H."/>
            <person name="Zhao Y."/>
            <person name="Jones M."/>
            <person name="Mungall A.J."/>
            <person name="Coope R."/>
            <person name="Pleasance S."/>
            <person name="Moore R.A."/>
            <person name="Holt R.A."/>
            <person name="Round J.M."/>
            <person name="Ohora S."/>
            <person name="Walle B.V."/>
            <person name="Veldhoen N."/>
            <person name="Helbing C.C."/>
            <person name="Birol I."/>
        </authorList>
    </citation>
    <scope>NUCLEOTIDE SEQUENCE [LARGE SCALE GENOMIC DNA]</scope>
</reference>
<dbReference type="PANTHER" id="PTHR14374:SF0">
    <property type="entry name" value="TRAFFICKING PROTEIN PARTICLE COMPLEX SUBUNIT 11"/>
    <property type="match status" value="1"/>
</dbReference>
<evidence type="ECO:0000313" key="3">
    <source>
        <dbReference type="Proteomes" id="UP000228934"/>
    </source>
</evidence>
<proteinExistence type="predicted"/>
<evidence type="ECO:0000259" key="1">
    <source>
        <dbReference type="Pfam" id="PF12742"/>
    </source>
</evidence>
<protein>
    <recommendedName>
        <fullName evidence="1">Trafficking protein particle complex subunit 11 C-terminal domain-containing protein</fullName>
    </recommendedName>
</protein>
<dbReference type="OrthoDB" id="6278596at2759"/>
<organism evidence="2 3">
    <name type="scientific">Aquarana catesbeiana</name>
    <name type="common">American bullfrog</name>
    <name type="synonym">Rana catesbeiana</name>
    <dbReference type="NCBI Taxonomy" id="8400"/>
    <lineage>
        <taxon>Eukaryota</taxon>
        <taxon>Metazoa</taxon>
        <taxon>Chordata</taxon>
        <taxon>Craniata</taxon>
        <taxon>Vertebrata</taxon>
        <taxon>Euteleostomi</taxon>
        <taxon>Amphibia</taxon>
        <taxon>Batrachia</taxon>
        <taxon>Anura</taxon>
        <taxon>Neobatrachia</taxon>
        <taxon>Ranoidea</taxon>
        <taxon>Ranidae</taxon>
        <taxon>Aquarana</taxon>
    </lineage>
</organism>
<dbReference type="InterPro" id="IPR025876">
    <property type="entry name" value="TRAPPC11_C"/>
</dbReference>
<keyword evidence="3" id="KW-1185">Reference proteome</keyword>
<sequence>MVESIPLHIKADLPSFGRVRESLPVKYHLQNKTGLVQDIEIAVEPSDAFMFSGLKQIRLQILPGTEQEMLYNFYPLMAGYQPLPSLNINLLRFPNYTSHMLKRFLPTHIFVKPQGRRVDEDSIEAA</sequence>
<dbReference type="EMBL" id="KV969980">
    <property type="protein sequence ID" value="PIO16250.1"/>
    <property type="molecule type" value="Genomic_DNA"/>
</dbReference>
<feature type="domain" description="Trafficking protein particle complex subunit 11 C-terminal" evidence="1">
    <location>
        <begin position="29"/>
        <end position="88"/>
    </location>
</feature>
<dbReference type="Proteomes" id="UP000228934">
    <property type="component" value="Unassembled WGS sequence"/>
</dbReference>
<dbReference type="PANTHER" id="PTHR14374">
    <property type="entry name" value="FOIE GRAS"/>
    <property type="match status" value="1"/>
</dbReference>